<keyword evidence="1" id="KW-0812">Transmembrane</keyword>
<dbReference type="HOGENOM" id="CLU_2879551_0_0_9"/>
<evidence type="ECO:0000256" key="1">
    <source>
        <dbReference type="SAM" id="Phobius"/>
    </source>
</evidence>
<gene>
    <name evidence="2" type="ORF">HMPREF0444_1463</name>
</gene>
<dbReference type="STRING" id="638301.HMPREF0444_1463"/>
<dbReference type="Proteomes" id="UP000005926">
    <property type="component" value="Unassembled WGS sequence"/>
</dbReference>
<proteinExistence type="predicted"/>
<comment type="caution">
    <text evidence="2">The sequence shown here is derived from an EMBL/GenBank/DDBJ whole genome shotgun (WGS) entry which is preliminary data.</text>
</comment>
<keyword evidence="1" id="KW-1133">Transmembrane helix</keyword>
<organism evidence="2 3">
    <name type="scientific">Granulicatella adiacens ATCC 49175</name>
    <dbReference type="NCBI Taxonomy" id="638301"/>
    <lineage>
        <taxon>Bacteria</taxon>
        <taxon>Bacillati</taxon>
        <taxon>Bacillota</taxon>
        <taxon>Bacilli</taxon>
        <taxon>Lactobacillales</taxon>
        <taxon>Carnobacteriaceae</taxon>
        <taxon>Granulicatella</taxon>
    </lineage>
</organism>
<dbReference type="AlphaFoldDB" id="C8NHR8"/>
<keyword evidence="1" id="KW-0472">Membrane</keyword>
<protein>
    <submittedName>
        <fullName evidence="2">Uncharacterized protein</fullName>
    </submittedName>
</protein>
<name>C8NHR8_9LACT</name>
<evidence type="ECO:0000313" key="3">
    <source>
        <dbReference type="Proteomes" id="UP000005926"/>
    </source>
</evidence>
<dbReference type="EMBL" id="ACKZ01000021">
    <property type="protein sequence ID" value="EEW36731.1"/>
    <property type="molecule type" value="Genomic_DNA"/>
</dbReference>
<dbReference type="RefSeq" id="WP_005608016.1">
    <property type="nucleotide sequence ID" value="NZ_CP102283.1"/>
</dbReference>
<feature type="transmembrane region" description="Helical" evidence="1">
    <location>
        <begin position="36"/>
        <end position="62"/>
    </location>
</feature>
<keyword evidence="3" id="KW-1185">Reference proteome</keyword>
<accession>C8NHR8</accession>
<sequence>MKRLLGLGFWISALYFVLYSKLPALQAFVNTPVGPYVHVAMVLLLIVGIFFYVLRIIHFLFFP</sequence>
<dbReference type="GeneID" id="78412202"/>
<reference evidence="2 3" key="1">
    <citation type="submission" date="2009-08" db="EMBL/GenBank/DDBJ databases">
        <authorList>
            <person name="Muzny D."/>
            <person name="Qin X."/>
            <person name="Deng J."/>
            <person name="Jiang H."/>
            <person name="Liu Y."/>
            <person name="Qu J."/>
            <person name="Song X.-Z."/>
            <person name="Zhang L."/>
            <person name="Thornton R."/>
            <person name="Coyle M."/>
            <person name="Francisco L."/>
            <person name="Jackson L."/>
            <person name="Javaid M."/>
            <person name="Korchina V."/>
            <person name="Kovar C."/>
            <person name="Mata R."/>
            <person name="Mathew T."/>
            <person name="Ngo R."/>
            <person name="Nguyen L."/>
            <person name="Nguyen N."/>
            <person name="Okwuonu G."/>
            <person name="Ongeri F."/>
            <person name="Pham C."/>
            <person name="Simmons D."/>
            <person name="Wilczek-Boney K."/>
            <person name="Hale W."/>
            <person name="Jakkamsetti A."/>
            <person name="Pham P."/>
            <person name="Ruth R."/>
            <person name="San Lucas F."/>
            <person name="Warren J."/>
            <person name="Zhang J."/>
            <person name="Zhao Z."/>
            <person name="Zhou C."/>
            <person name="Zhu D."/>
            <person name="Lee S."/>
            <person name="Bess C."/>
            <person name="Blankenburg K."/>
            <person name="Forbes L."/>
            <person name="Fu Q."/>
            <person name="Gubbala S."/>
            <person name="Hirani K."/>
            <person name="Jayaseelan J.C."/>
            <person name="Lara F."/>
            <person name="Munidasa M."/>
            <person name="Palculict T."/>
            <person name="Patil S."/>
            <person name="Pu L.-L."/>
            <person name="Saada N."/>
            <person name="Tang L."/>
            <person name="Weissenberger G."/>
            <person name="Zhu Y."/>
            <person name="Hemphill L."/>
            <person name="Shang Y."/>
            <person name="Youmans B."/>
            <person name="Ayvaz T."/>
            <person name="Ross M."/>
            <person name="Santibanez J."/>
            <person name="Aqrawi P."/>
            <person name="Gross S."/>
            <person name="Joshi V."/>
            <person name="Fowler G."/>
            <person name="Nazareth L."/>
            <person name="Reid J."/>
            <person name="Worley K."/>
            <person name="Petrosino J."/>
            <person name="Highlander S."/>
            <person name="Gibbs R."/>
        </authorList>
    </citation>
    <scope>NUCLEOTIDE SEQUENCE [LARGE SCALE GENOMIC DNA]</scope>
    <source>
        <strain evidence="2 3">ATCC 49175</strain>
    </source>
</reference>
<evidence type="ECO:0000313" key="2">
    <source>
        <dbReference type="EMBL" id="EEW36731.1"/>
    </source>
</evidence>